<evidence type="ECO:0000256" key="3">
    <source>
        <dbReference type="ARBA" id="ARBA00023082"/>
    </source>
</evidence>
<keyword evidence="9" id="KW-1185">Reference proteome</keyword>
<dbReference type="CDD" id="cd06171">
    <property type="entry name" value="Sigma70_r4"/>
    <property type="match status" value="1"/>
</dbReference>
<evidence type="ECO:0000256" key="2">
    <source>
        <dbReference type="ARBA" id="ARBA00023015"/>
    </source>
</evidence>
<dbReference type="OrthoDB" id="1706725at2"/>
<evidence type="ECO:0000313" key="9">
    <source>
        <dbReference type="Proteomes" id="UP000184389"/>
    </source>
</evidence>
<evidence type="ECO:0000256" key="1">
    <source>
        <dbReference type="ARBA" id="ARBA00010641"/>
    </source>
</evidence>
<keyword evidence="4" id="KW-0238">DNA-binding</keyword>
<proteinExistence type="inferred from homology"/>
<dbReference type="NCBIfam" id="TIGR02937">
    <property type="entry name" value="sigma70-ECF"/>
    <property type="match status" value="1"/>
</dbReference>
<dbReference type="InterPro" id="IPR013325">
    <property type="entry name" value="RNA_pol_sigma_r2"/>
</dbReference>
<organism evidence="8 9">
    <name type="scientific">Sporanaerobacter acetigenes DSM 13106</name>
    <dbReference type="NCBI Taxonomy" id="1123281"/>
    <lineage>
        <taxon>Bacteria</taxon>
        <taxon>Bacillati</taxon>
        <taxon>Bacillota</taxon>
        <taxon>Tissierellia</taxon>
        <taxon>Tissierellales</taxon>
        <taxon>Sporanaerobacteraceae</taxon>
        <taxon>Sporanaerobacter</taxon>
    </lineage>
</organism>
<evidence type="ECO:0000259" key="7">
    <source>
        <dbReference type="Pfam" id="PF08281"/>
    </source>
</evidence>
<evidence type="ECO:0000313" key="8">
    <source>
        <dbReference type="EMBL" id="SHH97756.1"/>
    </source>
</evidence>
<dbReference type="InterPro" id="IPR013249">
    <property type="entry name" value="RNA_pol_sigma70_r4_t2"/>
</dbReference>
<gene>
    <name evidence="8" type="ORF">SAMN02745180_01653</name>
</gene>
<dbReference type="InterPro" id="IPR013324">
    <property type="entry name" value="RNA_pol_sigma_r3/r4-like"/>
</dbReference>
<dbReference type="SUPFAM" id="SSF88946">
    <property type="entry name" value="Sigma2 domain of RNA polymerase sigma factors"/>
    <property type="match status" value="1"/>
</dbReference>
<keyword evidence="3" id="KW-0731">Sigma factor</keyword>
<protein>
    <submittedName>
        <fullName evidence="8">RNA polymerase sigma-70 factor, ECF subfamily</fullName>
    </submittedName>
</protein>
<evidence type="ECO:0000256" key="4">
    <source>
        <dbReference type="ARBA" id="ARBA00023125"/>
    </source>
</evidence>
<feature type="domain" description="RNA polymerase sigma factor 70 region 4 type 2" evidence="7">
    <location>
        <begin position="117"/>
        <end position="163"/>
    </location>
</feature>
<evidence type="ECO:0000259" key="6">
    <source>
        <dbReference type="Pfam" id="PF04542"/>
    </source>
</evidence>
<dbReference type="Gene3D" id="1.10.10.10">
    <property type="entry name" value="Winged helix-like DNA-binding domain superfamily/Winged helix DNA-binding domain"/>
    <property type="match status" value="1"/>
</dbReference>
<evidence type="ECO:0000256" key="5">
    <source>
        <dbReference type="ARBA" id="ARBA00023163"/>
    </source>
</evidence>
<dbReference type="GO" id="GO:0016987">
    <property type="term" value="F:sigma factor activity"/>
    <property type="evidence" value="ECO:0007669"/>
    <property type="project" value="UniProtKB-KW"/>
</dbReference>
<dbReference type="Pfam" id="PF04542">
    <property type="entry name" value="Sigma70_r2"/>
    <property type="match status" value="1"/>
</dbReference>
<accession>A0A1M5XD98</accession>
<dbReference type="GO" id="GO:0006352">
    <property type="term" value="P:DNA-templated transcription initiation"/>
    <property type="evidence" value="ECO:0007669"/>
    <property type="project" value="InterPro"/>
</dbReference>
<name>A0A1M5XD98_9FIRM</name>
<dbReference type="InterPro" id="IPR007627">
    <property type="entry name" value="RNA_pol_sigma70_r2"/>
</dbReference>
<dbReference type="Pfam" id="PF08281">
    <property type="entry name" value="Sigma70_r4_2"/>
    <property type="match status" value="1"/>
</dbReference>
<dbReference type="Gene3D" id="1.10.1740.10">
    <property type="match status" value="1"/>
</dbReference>
<dbReference type="EMBL" id="FQXR01000006">
    <property type="protein sequence ID" value="SHH97756.1"/>
    <property type="molecule type" value="Genomic_DNA"/>
</dbReference>
<dbReference type="STRING" id="1123281.SAMN02745180_01653"/>
<keyword evidence="5" id="KW-0804">Transcription</keyword>
<dbReference type="PANTHER" id="PTHR43133">
    <property type="entry name" value="RNA POLYMERASE ECF-TYPE SIGMA FACTO"/>
    <property type="match status" value="1"/>
</dbReference>
<dbReference type="RefSeq" id="WP_072744312.1">
    <property type="nucleotide sequence ID" value="NZ_FQXR01000006.1"/>
</dbReference>
<dbReference type="SUPFAM" id="SSF88659">
    <property type="entry name" value="Sigma3 and sigma4 domains of RNA polymerase sigma factors"/>
    <property type="match status" value="1"/>
</dbReference>
<dbReference type="PANTHER" id="PTHR43133:SF52">
    <property type="entry name" value="ECF RNA POLYMERASE SIGMA FACTOR SIGL"/>
    <property type="match status" value="1"/>
</dbReference>
<dbReference type="InterPro" id="IPR039425">
    <property type="entry name" value="RNA_pol_sigma-70-like"/>
</dbReference>
<sequence length="178" mass="20991">MDEQLELLKEGNEQAFEEFVIKYKDEATKFAVSILKDYHTAEDIVQDSFATFFVYRERLKSYNTSKAYLFSIVHNKAVDYIRKNKRNVILDINAISTFSPEEQIIDKERRDSLIKGFNNLNEKYKKVFYLYAFQEMSYKEISQVLGMSLAQVKITIFRGRKKLKELCNEGFISGRCIK</sequence>
<dbReference type="Proteomes" id="UP000184389">
    <property type="component" value="Unassembled WGS sequence"/>
</dbReference>
<feature type="domain" description="RNA polymerase sigma-70 region 2" evidence="6">
    <location>
        <begin position="22"/>
        <end position="86"/>
    </location>
</feature>
<comment type="similarity">
    <text evidence="1">Belongs to the sigma-70 factor family. ECF subfamily.</text>
</comment>
<dbReference type="AlphaFoldDB" id="A0A1M5XD98"/>
<dbReference type="InterPro" id="IPR014284">
    <property type="entry name" value="RNA_pol_sigma-70_dom"/>
</dbReference>
<dbReference type="GO" id="GO:0003677">
    <property type="term" value="F:DNA binding"/>
    <property type="evidence" value="ECO:0007669"/>
    <property type="project" value="UniProtKB-KW"/>
</dbReference>
<reference evidence="8 9" key="1">
    <citation type="submission" date="2016-11" db="EMBL/GenBank/DDBJ databases">
        <authorList>
            <person name="Jaros S."/>
            <person name="Januszkiewicz K."/>
            <person name="Wedrychowicz H."/>
        </authorList>
    </citation>
    <scope>NUCLEOTIDE SEQUENCE [LARGE SCALE GENOMIC DNA]</scope>
    <source>
        <strain evidence="8 9">DSM 13106</strain>
    </source>
</reference>
<keyword evidence="2" id="KW-0805">Transcription regulation</keyword>
<dbReference type="InterPro" id="IPR036388">
    <property type="entry name" value="WH-like_DNA-bd_sf"/>
</dbReference>